<keyword evidence="4" id="KW-0808">Transferase</keyword>
<organism evidence="8 9">
    <name type="scientific">Pontibacter actiniarum</name>
    <dbReference type="NCBI Taxonomy" id="323450"/>
    <lineage>
        <taxon>Bacteria</taxon>
        <taxon>Pseudomonadati</taxon>
        <taxon>Bacteroidota</taxon>
        <taxon>Cytophagia</taxon>
        <taxon>Cytophagales</taxon>
        <taxon>Hymenobacteraceae</taxon>
        <taxon>Pontibacter</taxon>
    </lineage>
</organism>
<evidence type="ECO:0000256" key="1">
    <source>
        <dbReference type="ARBA" id="ARBA00000085"/>
    </source>
</evidence>
<proteinExistence type="predicted"/>
<feature type="domain" description="PAS" evidence="6">
    <location>
        <begin position="152"/>
        <end position="224"/>
    </location>
</feature>
<gene>
    <name evidence="8" type="ORF">CA264_15825</name>
</gene>
<dbReference type="SMART" id="SM00086">
    <property type="entry name" value="PAC"/>
    <property type="match status" value="2"/>
</dbReference>
<evidence type="ECO:0000256" key="4">
    <source>
        <dbReference type="ARBA" id="ARBA00022679"/>
    </source>
</evidence>
<dbReference type="Proteomes" id="UP000266292">
    <property type="component" value="Chromosome"/>
</dbReference>
<dbReference type="InterPro" id="IPR013655">
    <property type="entry name" value="PAS_fold_3"/>
</dbReference>
<evidence type="ECO:0000259" key="7">
    <source>
        <dbReference type="PROSITE" id="PS50113"/>
    </source>
</evidence>
<dbReference type="PROSITE" id="PS50112">
    <property type="entry name" value="PAS"/>
    <property type="match status" value="2"/>
</dbReference>
<dbReference type="PANTHER" id="PTHR43304:SF1">
    <property type="entry name" value="PAC DOMAIN-CONTAINING PROTEIN"/>
    <property type="match status" value="1"/>
</dbReference>
<dbReference type="SUPFAM" id="SSF55785">
    <property type="entry name" value="PYP-like sensor domain (PAS domain)"/>
    <property type="match status" value="4"/>
</dbReference>
<dbReference type="InterPro" id="IPR001610">
    <property type="entry name" value="PAC"/>
</dbReference>
<dbReference type="OrthoDB" id="9766459at2"/>
<reference evidence="9" key="1">
    <citation type="submission" date="2017-05" db="EMBL/GenBank/DDBJ databases">
        <authorList>
            <person name="Ray J."/>
            <person name="Price M."/>
            <person name="Deutschbauer A."/>
        </authorList>
    </citation>
    <scope>NUCLEOTIDE SEQUENCE [LARGE SCALE GENOMIC DNA]</scope>
    <source>
        <strain evidence="9">DSM 19842</strain>
    </source>
</reference>
<evidence type="ECO:0000313" key="9">
    <source>
        <dbReference type="Proteomes" id="UP000266292"/>
    </source>
</evidence>
<evidence type="ECO:0000256" key="5">
    <source>
        <dbReference type="ARBA" id="ARBA00022777"/>
    </source>
</evidence>
<dbReference type="GO" id="GO:0004673">
    <property type="term" value="F:protein histidine kinase activity"/>
    <property type="evidence" value="ECO:0007669"/>
    <property type="project" value="UniProtKB-EC"/>
</dbReference>
<evidence type="ECO:0000256" key="2">
    <source>
        <dbReference type="ARBA" id="ARBA00012438"/>
    </source>
</evidence>
<dbReference type="SMART" id="SM00091">
    <property type="entry name" value="PAS"/>
    <property type="match status" value="4"/>
</dbReference>
<accession>A0A1X9YV29</accession>
<evidence type="ECO:0000256" key="3">
    <source>
        <dbReference type="ARBA" id="ARBA00022553"/>
    </source>
</evidence>
<feature type="domain" description="PAC" evidence="7">
    <location>
        <begin position="352"/>
        <end position="405"/>
    </location>
</feature>
<feature type="domain" description="PAC" evidence="7">
    <location>
        <begin position="228"/>
        <end position="280"/>
    </location>
</feature>
<dbReference type="EC" id="2.7.13.3" evidence="2"/>
<dbReference type="EMBL" id="CP021235">
    <property type="protein sequence ID" value="ARS36770.1"/>
    <property type="molecule type" value="Genomic_DNA"/>
</dbReference>
<dbReference type="Pfam" id="PF08448">
    <property type="entry name" value="PAS_4"/>
    <property type="match status" value="2"/>
</dbReference>
<dbReference type="Gene3D" id="3.30.450.20">
    <property type="entry name" value="PAS domain"/>
    <property type="match status" value="4"/>
</dbReference>
<dbReference type="InterPro" id="IPR000700">
    <property type="entry name" value="PAS-assoc_C"/>
</dbReference>
<evidence type="ECO:0000259" key="6">
    <source>
        <dbReference type="PROSITE" id="PS50112"/>
    </source>
</evidence>
<sequence length="536" mass="62222">MPHNDTNPKQTTPSLGPIFRALPGLYVIITPELVIQDATDAYLRTTLASRENVTGRYFFEVFPNNPATPDLDSAHNFEHSLRHVLEHRQEHVMEILRYDIPRPASQGGGFEERYWSPSNKPVLDEEGNLLCILHEARDITEQVLNQQEQLHNQERLYMLTDALHAVSWEYDIASNKMSWGKGLLEIFGYTPEEMGSGGESWDRRVHPDDFERVQQGIKNATKNGNKVWSGEYRFLKADGTYAHVLDQGYIIYDTNGNPARTIGSIVDLSHSKRFEKDLRESDARFWHMLEVLPHMAWIADAKGRLTYFNNNWYNYTGMKPGQTDGWINVVHPEDSAELLTNWLEATQSGDLFELEYRIRNHITGEYRWFLDRGVPMYDEQGKVKIWIGSYTDIDEQKVALAQIQLKDQQLENILKLSPAHLCLLMGPDHVCRYVTPGVYRMYGNRQYLGRTAREIWPELQRLNFFDLLEQVYRQQDSVSIDEFCLPFDRHNNGKMENAYFNLRYQPIIDQNHNTEGILISAVEVTELVLYKAKAKT</sequence>
<dbReference type="CDD" id="cd00130">
    <property type="entry name" value="PAS"/>
    <property type="match status" value="2"/>
</dbReference>
<keyword evidence="5" id="KW-0418">Kinase</keyword>
<dbReference type="KEGG" id="pact:CA264_15825"/>
<dbReference type="InterPro" id="IPR000014">
    <property type="entry name" value="PAS"/>
</dbReference>
<dbReference type="InterPro" id="IPR035965">
    <property type="entry name" value="PAS-like_dom_sf"/>
</dbReference>
<dbReference type="STRING" id="709015.GCA_000472485_03193"/>
<dbReference type="FunFam" id="3.30.450.20:FF:000099">
    <property type="entry name" value="Sensory box sensor histidine kinase"/>
    <property type="match status" value="1"/>
</dbReference>
<name>A0A1X9YV29_9BACT</name>
<protein>
    <recommendedName>
        <fullName evidence="2">histidine kinase</fullName>
        <ecNumber evidence="2">2.7.13.3</ecNumber>
    </recommendedName>
</protein>
<keyword evidence="9" id="KW-1185">Reference proteome</keyword>
<dbReference type="InterPro" id="IPR013656">
    <property type="entry name" value="PAS_4"/>
</dbReference>
<dbReference type="PANTHER" id="PTHR43304">
    <property type="entry name" value="PHYTOCHROME-LIKE PROTEIN CPH1"/>
    <property type="match status" value="1"/>
</dbReference>
<dbReference type="PROSITE" id="PS50113">
    <property type="entry name" value="PAC"/>
    <property type="match status" value="2"/>
</dbReference>
<feature type="domain" description="PAS" evidence="6">
    <location>
        <begin position="281"/>
        <end position="350"/>
    </location>
</feature>
<dbReference type="RefSeq" id="WP_025608371.1">
    <property type="nucleotide sequence ID" value="NZ_CP021235.1"/>
</dbReference>
<comment type="catalytic activity">
    <reaction evidence="1">
        <text>ATP + protein L-histidine = ADP + protein N-phospho-L-histidine.</text>
        <dbReference type="EC" id="2.7.13.3"/>
    </reaction>
</comment>
<dbReference type="NCBIfam" id="TIGR00229">
    <property type="entry name" value="sensory_box"/>
    <property type="match status" value="2"/>
</dbReference>
<keyword evidence="3" id="KW-0597">Phosphoprotein</keyword>
<dbReference type="Pfam" id="PF08447">
    <property type="entry name" value="PAS_3"/>
    <property type="match status" value="2"/>
</dbReference>
<evidence type="ECO:0000313" key="8">
    <source>
        <dbReference type="EMBL" id="ARS36770.1"/>
    </source>
</evidence>
<dbReference type="AlphaFoldDB" id="A0A1X9YV29"/>
<dbReference type="InterPro" id="IPR052162">
    <property type="entry name" value="Sensor_kinase/Photoreceptor"/>
</dbReference>